<proteinExistence type="predicted"/>
<dbReference type="OrthoDB" id="60092at2759"/>
<sequence length="570" mass="61721">MQATLSVVALKPFVRALTCLSRYGDDLVIHADSEHLTLSVTSSSLSAYCRFRYGRMFFSRWRVGSAGGTQSGEGNEEVKGQLLAKTLLSILKHRTIEKTVERCELLIVEGAAHEEPDEDEDTLESRLIVRLHCKHGIIKTHRLPLLIPTSLLCPGVPDSSNESRLTIGPRAIKDITEHFPNGRGMKSDPQLVWTFGDTDVDVKSLESSIDTKGRAQLATELTISVDEFDVYEVHAPPTTIAFHLREFNATIAFAESMNSALDLRFTDPAAPLFIDVEGDESECLFVISTSQIQGAPSNSNPASNANANRGSSTPQPNNARKRPHPDAGEEQQRERSETPRTEKVKKSMKAVQRIDASVSNSGSGNSRAQSDAHSMPPPTFIPKRAQANAKPQSHADRPFASQGANFAAFGDLGDVDMGGGGGDVPGVGGSVDGDTVVGDSGPSQPPEPLFYPYSSQVVPPQTQPEPHLQLTQRPPSTPLFFPPSQASQAVMESGLGVEYMNREELEALLEGEGEEVEVVGVRVKREDDGDAGLGGVGEEEESLELFEDEFGPSQENSMSGRKAFQPLFED</sequence>
<feature type="compositionally biased region" description="Gly residues" evidence="1">
    <location>
        <begin position="416"/>
        <end position="431"/>
    </location>
</feature>
<protein>
    <recommendedName>
        <fullName evidence="4">DNA repair protein rad9</fullName>
    </recommendedName>
</protein>
<dbReference type="InterPro" id="IPR046938">
    <property type="entry name" value="DNA_clamp_sf"/>
</dbReference>
<feature type="compositionally biased region" description="Polar residues" evidence="1">
    <location>
        <begin position="357"/>
        <end position="372"/>
    </location>
</feature>
<dbReference type="GO" id="GO:0030896">
    <property type="term" value="C:checkpoint clamp complex"/>
    <property type="evidence" value="ECO:0007669"/>
    <property type="project" value="InterPro"/>
</dbReference>
<feature type="region of interest" description="Disordered" evidence="1">
    <location>
        <begin position="292"/>
        <end position="397"/>
    </location>
</feature>
<evidence type="ECO:0000313" key="3">
    <source>
        <dbReference type="Proteomes" id="UP000053820"/>
    </source>
</evidence>
<feature type="compositionally biased region" description="Basic and acidic residues" evidence="1">
    <location>
        <begin position="324"/>
        <end position="345"/>
    </location>
</feature>
<dbReference type="SUPFAM" id="SSF55979">
    <property type="entry name" value="DNA clamp"/>
    <property type="match status" value="1"/>
</dbReference>
<dbReference type="Proteomes" id="UP000053820">
    <property type="component" value="Unassembled WGS sequence"/>
</dbReference>
<accession>A0A0C9V6R2</accession>
<reference evidence="2 3" key="1">
    <citation type="submission" date="2014-04" db="EMBL/GenBank/DDBJ databases">
        <title>Evolutionary Origins and Diversification of the Mycorrhizal Mutualists.</title>
        <authorList>
            <consortium name="DOE Joint Genome Institute"/>
            <consortium name="Mycorrhizal Genomics Consortium"/>
            <person name="Kohler A."/>
            <person name="Kuo A."/>
            <person name="Nagy L.G."/>
            <person name="Floudas D."/>
            <person name="Copeland A."/>
            <person name="Barry K.W."/>
            <person name="Cichocki N."/>
            <person name="Veneault-Fourrey C."/>
            <person name="LaButti K."/>
            <person name="Lindquist E.A."/>
            <person name="Lipzen A."/>
            <person name="Lundell T."/>
            <person name="Morin E."/>
            <person name="Murat C."/>
            <person name="Riley R."/>
            <person name="Ohm R."/>
            <person name="Sun H."/>
            <person name="Tunlid A."/>
            <person name="Henrissat B."/>
            <person name="Grigoriev I.V."/>
            <person name="Hibbett D.S."/>
            <person name="Martin F."/>
        </authorList>
    </citation>
    <scope>NUCLEOTIDE SEQUENCE [LARGE SCALE GENOMIC DNA]</scope>
    <source>
        <strain evidence="2 3">MD-312</strain>
    </source>
</reference>
<dbReference type="HOGENOM" id="CLU_035915_0_0_1"/>
<evidence type="ECO:0000313" key="2">
    <source>
        <dbReference type="EMBL" id="KIJ61309.1"/>
    </source>
</evidence>
<evidence type="ECO:0000256" key="1">
    <source>
        <dbReference type="SAM" id="MobiDB-lite"/>
    </source>
</evidence>
<feature type="region of interest" description="Disordered" evidence="1">
    <location>
        <begin position="409"/>
        <end position="486"/>
    </location>
</feature>
<dbReference type="GO" id="GO:0006281">
    <property type="term" value="P:DNA repair"/>
    <property type="evidence" value="ECO:0007669"/>
    <property type="project" value="TreeGrafter"/>
</dbReference>
<feature type="compositionally biased region" description="Low complexity" evidence="1">
    <location>
        <begin position="294"/>
        <end position="312"/>
    </location>
</feature>
<feature type="region of interest" description="Disordered" evidence="1">
    <location>
        <begin position="549"/>
        <end position="570"/>
    </location>
</feature>
<dbReference type="GO" id="GO:0031573">
    <property type="term" value="P:mitotic intra-S DNA damage checkpoint signaling"/>
    <property type="evidence" value="ECO:0007669"/>
    <property type="project" value="TreeGrafter"/>
</dbReference>
<dbReference type="PANTHER" id="PTHR15237">
    <property type="entry name" value="DNA REPAIR PROTEIN RAD9"/>
    <property type="match status" value="1"/>
</dbReference>
<feature type="compositionally biased region" description="Low complexity" evidence="1">
    <location>
        <begin position="432"/>
        <end position="441"/>
    </location>
</feature>
<dbReference type="PANTHER" id="PTHR15237:SF0">
    <property type="entry name" value="CELL CYCLE CHECKPOINT CONTROL PROTEIN"/>
    <property type="match status" value="1"/>
</dbReference>
<gene>
    <name evidence="2" type="ORF">HYDPIDRAFT_42715</name>
</gene>
<organism evidence="2 3">
    <name type="scientific">Hydnomerulius pinastri MD-312</name>
    <dbReference type="NCBI Taxonomy" id="994086"/>
    <lineage>
        <taxon>Eukaryota</taxon>
        <taxon>Fungi</taxon>
        <taxon>Dikarya</taxon>
        <taxon>Basidiomycota</taxon>
        <taxon>Agaricomycotina</taxon>
        <taxon>Agaricomycetes</taxon>
        <taxon>Agaricomycetidae</taxon>
        <taxon>Boletales</taxon>
        <taxon>Boletales incertae sedis</taxon>
        <taxon>Leucogyrophana</taxon>
    </lineage>
</organism>
<dbReference type="EMBL" id="KN839863">
    <property type="protein sequence ID" value="KIJ61309.1"/>
    <property type="molecule type" value="Genomic_DNA"/>
</dbReference>
<keyword evidence="3" id="KW-1185">Reference proteome</keyword>
<dbReference type="Gene3D" id="3.70.10.10">
    <property type="match status" value="1"/>
</dbReference>
<dbReference type="AlphaFoldDB" id="A0A0C9V6R2"/>
<dbReference type="GO" id="GO:0071479">
    <property type="term" value="P:cellular response to ionizing radiation"/>
    <property type="evidence" value="ECO:0007669"/>
    <property type="project" value="TreeGrafter"/>
</dbReference>
<dbReference type="InterPro" id="IPR007268">
    <property type="entry name" value="Rad9/Ddc1"/>
</dbReference>
<name>A0A0C9V6R2_9AGAM</name>
<evidence type="ECO:0008006" key="4">
    <source>
        <dbReference type="Google" id="ProtNLM"/>
    </source>
</evidence>
<dbReference type="GO" id="GO:0000076">
    <property type="term" value="P:DNA replication checkpoint signaling"/>
    <property type="evidence" value="ECO:0007669"/>
    <property type="project" value="TreeGrafter"/>
</dbReference>
<dbReference type="Pfam" id="PF04139">
    <property type="entry name" value="Rad9"/>
    <property type="match status" value="1"/>
</dbReference>